<dbReference type="Proteomes" id="UP000279968">
    <property type="component" value="Unassembled WGS sequence"/>
</dbReference>
<organism evidence="1 2">
    <name type="scientific">Micromonospora costi</name>
    <dbReference type="NCBI Taxonomy" id="1530042"/>
    <lineage>
        <taxon>Bacteria</taxon>
        <taxon>Bacillati</taxon>
        <taxon>Actinomycetota</taxon>
        <taxon>Actinomycetes</taxon>
        <taxon>Micromonosporales</taxon>
        <taxon>Micromonosporaceae</taxon>
        <taxon>Micromonospora</taxon>
    </lineage>
</organism>
<keyword evidence="2" id="KW-1185">Reference proteome</keyword>
<comment type="caution">
    <text evidence="1">The sequence shown here is derived from an EMBL/GenBank/DDBJ whole genome shotgun (WGS) entry which is preliminary data.</text>
</comment>
<gene>
    <name evidence="1" type="ORF">D7193_16320</name>
</gene>
<proteinExistence type="predicted"/>
<evidence type="ECO:0000313" key="2">
    <source>
        <dbReference type="Proteomes" id="UP000279968"/>
    </source>
</evidence>
<name>A0A3B0A5W3_9ACTN</name>
<sequence length="74" mass="8498">MQRWREPELRVQLGNHDLLAIVKSGGERERRRWTVLVSGTPLGEELVRWDGDDLDAGLARVTDTLRERIPGHPD</sequence>
<protein>
    <submittedName>
        <fullName evidence="1">Uncharacterized protein</fullName>
    </submittedName>
</protein>
<accession>A0A3B0A5W3</accession>
<reference evidence="1 2" key="1">
    <citation type="journal article" date="2015" name="Int. J. Syst. Evol. Microbiol.">
        <title>Micromonospora costi sp. nov., isolated from a leaf of Costus speciosus.</title>
        <authorList>
            <person name="Thawai C."/>
        </authorList>
    </citation>
    <scope>NUCLEOTIDE SEQUENCE [LARGE SCALE GENOMIC DNA]</scope>
    <source>
        <strain evidence="1 2">CS1-12</strain>
    </source>
</reference>
<dbReference type="AlphaFoldDB" id="A0A3B0A5W3"/>
<evidence type="ECO:0000313" key="1">
    <source>
        <dbReference type="EMBL" id="RKN56108.1"/>
    </source>
</evidence>
<dbReference type="EMBL" id="RBAN01000002">
    <property type="protein sequence ID" value="RKN56108.1"/>
    <property type="molecule type" value="Genomic_DNA"/>
</dbReference>